<dbReference type="FunFam" id="3.30.63.10:FF:000005">
    <property type="entry name" value="Guanylate kinase"/>
    <property type="match status" value="1"/>
</dbReference>
<evidence type="ECO:0000256" key="1">
    <source>
        <dbReference type="ARBA" id="ARBA00003531"/>
    </source>
</evidence>
<dbReference type="InterPro" id="IPR008145">
    <property type="entry name" value="GK/Ca_channel_bsu"/>
</dbReference>
<dbReference type="HAMAP" id="MF_00328">
    <property type="entry name" value="Guanylate_kinase"/>
    <property type="match status" value="1"/>
</dbReference>
<dbReference type="RefSeq" id="WP_006947795.1">
    <property type="nucleotide sequence ID" value="NZ_BAJI01000007.1"/>
</dbReference>
<evidence type="ECO:0000256" key="2">
    <source>
        <dbReference type="ARBA" id="ARBA00004496"/>
    </source>
</evidence>
<dbReference type="PROSITE" id="PS50052">
    <property type="entry name" value="GUANYLATE_KINASE_2"/>
    <property type="match status" value="1"/>
</dbReference>
<dbReference type="HOGENOM" id="CLU_001715_1_1_10"/>
<dbReference type="NCBIfam" id="TIGR03263">
    <property type="entry name" value="guanyl_kin"/>
    <property type="match status" value="1"/>
</dbReference>
<keyword evidence="10 13" id="KW-0067">ATP-binding</keyword>
<dbReference type="STRING" id="862515.HMPREF0658_0117"/>
<dbReference type="GO" id="GO:0004385">
    <property type="term" value="F:GMP kinase activity"/>
    <property type="evidence" value="ECO:0007669"/>
    <property type="project" value="UniProtKB-UniRule"/>
</dbReference>
<dbReference type="SUPFAM" id="SSF52540">
    <property type="entry name" value="P-loop containing nucleoside triphosphate hydrolases"/>
    <property type="match status" value="1"/>
</dbReference>
<dbReference type="Proteomes" id="UP000004394">
    <property type="component" value="Unassembled WGS sequence"/>
</dbReference>
<evidence type="ECO:0000256" key="6">
    <source>
        <dbReference type="ARBA" id="ARBA00022490"/>
    </source>
</evidence>
<dbReference type="OrthoDB" id="9808150at2"/>
<dbReference type="PROSITE" id="PS00856">
    <property type="entry name" value="GUANYLATE_KINASE_1"/>
    <property type="match status" value="1"/>
</dbReference>
<dbReference type="Gene3D" id="3.40.50.300">
    <property type="entry name" value="P-loop containing nucleotide triphosphate hydrolases"/>
    <property type="match status" value="1"/>
</dbReference>
<keyword evidence="16" id="KW-1185">Reference proteome</keyword>
<dbReference type="EC" id="2.7.4.8" evidence="4 13"/>
<evidence type="ECO:0000256" key="5">
    <source>
        <dbReference type="ARBA" id="ARBA00016296"/>
    </source>
</evidence>
<comment type="subcellular location">
    <subcellularLocation>
        <location evidence="2 13">Cytoplasm</location>
    </subcellularLocation>
</comment>
<evidence type="ECO:0000256" key="12">
    <source>
        <dbReference type="ARBA" id="ARBA00048594"/>
    </source>
</evidence>
<dbReference type="GO" id="GO:0005524">
    <property type="term" value="F:ATP binding"/>
    <property type="evidence" value="ECO:0007669"/>
    <property type="project" value="UniProtKB-UniRule"/>
</dbReference>
<keyword evidence="6 13" id="KW-0963">Cytoplasm</keyword>
<comment type="caution">
    <text evidence="15">The sequence shown here is derived from an EMBL/GenBank/DDBJ whole genome shotgun (WGS) entry which is preliminary data.</text>
</comment>
<dbReference type="Pfam" id="PF00625">
    <property type="entry name" value="Guanylate_kin"/>
    <property type="match status" value="1"/>
</dbReference>
<accession>E0NPL6</accession>
<comment type="catalytic activity">
    <reaction evidence="12 13">
        <text>GMP + ATP = GDP + ADP</text>
        <dbReference type="Rhea" id="RHEA:20780"/>
        <dbReference type="ChEBI" id="CHEBI:30616"/>
        <dbReference type="ChEBI" id="CHEBI:58115"/>
        <dbReference type="ChEBI" id="CHEBI:58189"/>
        <dbReference type="ChEBI" id="CHEBI:456216"/>
        <dbReference type="EC" id="2.7.4.8"/>
    </reaction>
</comment>
<reference evidence="15" key="1">
    <citation type="submission" date="2010-07" db="EMBL/GenBank/DDBJ databases">
        <authorList>
            <person name="Muzny D."/>
            <person name="Qin X."/>
            <person name="Deng J."/>
            <person name="Jiang H."/>
            <person name="Liu Y."/>
            <person name="Qu J."/>
            <person name="Song X.-Z."/>
            <person name="Zhang L."/>
            <person name="Thornton R."/>
            <person name="Coyle M."/>
            <person name="Francisco L."/>
            <person name="Jackson L."/>
            <person name="Javaid M."/>
            <person name="Korchina V."/>
            <person name="Kovar C."/>
            <person name="Mata R."/>
            <person name="Mathew T."/>
            <person name="Ngo R."/>
            <person name="Nguyen L."/>
            <person name="Nguyen N."/>
            <person name="Okwuonu G."/>
            <person name="Ongeri F."/>
            <person name="Pham C."/>
            <person name="Simmons D."/>
            <person name="Wilczek-Boney K."/>
            <person name="Hale W."/>
            <person name="Jakkamsetti A."/>
            <person name="Pham P."/>
            <person name="Ruth R."/>
            <person name="San Lucas F."/>
            <person name="Warren J."/>
            <person name="Zhang J."/>
            <person name="Zhao Z."/>
            <person name="Zhou C."/>
            <person name="Zhu D."/>
            <person name="Lee S."/>
            <person name="Bess C."/>
            <person name="Blankenburg K."/>
            <person name="Forbes L."/>
            <person name="Fu Q."/>
            <person name="Gubbala S."/>
            <person name="Hirani K."/>
            <person name="Jayaseelan J.C."/>
            <person name="Lara F."/>
            <person name="Munidasa M."/>
            <person name="Palculict T."/>
            <person name="Patil S."/>
            <person name="Pu L.-L."/>
            <person name="Saada N."/>
            <person name="Tang L."/>
            <person name="Weissenberger G."/>
            <person name="Zhu Y."/>
            <person name="Hemphill L."/>
            <person name="Shang Y."/>
            <person name="Youmans B."/>
            <person name="Ayvaz T."/>
            <person name="Ross M."/>
            <person name="Santibanez J."/>
            <person name="Aqrawi P."/>
            <person name="Gross S."/>
            <person name="Joshi V."/>
            <person name="Fowler G."/>
            <person name="Nazareth L."/>
            <person name="Reid J."/>
            <person name="Worley K."/>
            <person name="Petrosino J."/>
            <person name="Highlander S."/>
            <person name="Gibbs R."/>
        </authorList>
    </citation>
    <scope>NUCLEOTIDE SEQUENCE [LARGE SCALE GENOMIC DNA]</scope>
    <source>
        <strain evidence="15">DSM 16973</strain>
    </source>
</reference>
<dbReference type="PANTHER" id="PTHR23117">
    <property type="entry name" value="GUANYLATE KINASE-RELATED"/>
    <property type="match status" value="1"/>
</dbReference>
<evidence type="ECO:0000259" key="14">
    <source>
        <dbReference type="PROSITE" id="PS50052"/>
    </source>
</evidence>
<dbReference type="eggNOG" id="COG0194">
    <property type="taxonomic scope" value="Bacteria"/>
</dbReference>
<evidence type="ECO:0000256" key="10">
    <source>
        <dbReference type="ARBA" id="ARBA00022840"/>
    </source>
</evidence>
<dbReference type="EMBL" id="AEEI01000004">
    <property type="protein sequence ID" value="EFM02975.1"/>
    <property type="molecule type" value="Genomic_DNA"/>
</dbReference>
<feature type="binding site" evidence="13">
    <location>
        <begin position="10"/>
        <end position="17"/>
    </location>
    <ligand>
        <name>ATP</name>
        <dbReference type="ChEBI" id="CHEBI:30616"/>
    </ligand>
</feature>
<dbReference type="AlphaFoldDB" id="E0NPL6"/>
<dbReference type="Gene3D" id="3.30.63.10">
    <property type="entry name" value="Guanylate Kinase phosphate binding domain"/>
    <property type="match status" value="1"/>
</dbReference>
<dbReference type="SMART" id="SM00072">
    <property type="entry name" value="GuKc"/>
    <property type="match status" value="1"/>
</dbReference>
<comment type="similarity">
    <text evidence="3 13">Belongs to the guanylate kinase family.</text>
</comment>
<protein>
    <recommendedName>
        <fullName evidence="5 13">Guanylate kinase</fullName>
        <ecNumber evidence="4 13">2.7.4.8</ecNumber>
    </recommendedName>
    <alternativeName>
        <fullName evidence="11 13">GMP kinase</fullName>
    </alternativeName>
</protein>
<keyword evidence="8 13" id="KW-0547">Nucleotide-binding</keyword>
<sequence>MNSKVIIFSAPSGSGKSTIIRELMKHEDLHLAFSVSCTSRPPRGTEQNGVEYFFLSPDAFRQRIADGDFLEYEEVYKDRFYGTLKAQVEHQLQSGKNVVFDVDVKGGCRIKEHYGHCALSIFIQPPSIDALRNRLKNRHTDTDAVIADRIARAEYELSFATCFDCVVINDDLETAVAETWHAVNDFIRND</sequence>
<gene>
    <name evidence="13 15" type="primary">gmk</name>
    <name evidence="15" type="ORF">HMPREF0658_0117</name>
</gene>
<evidence type="ECO:0000256" key="7">
    <source>
        <dbReference type="ARBA" id="ARBA00022679"/>
    </source>
</evidence>
<comment type="function">
    <text evidence="1 13">Essential for recycling GMP and indirectly, cGMP.</text>
</comment>
<evidence type="ECO:0000313" key="16">
    <source>
        <dbReference type="Proteomes" id="UP000004394"/>
    </source>
</evidence>
<name>E0NPL6_9BACT</name>
<organism evidence="15 16">
    <name type="scientific">Hoylesella marshii DSM 16973 = JCM 13450</name>
    <dbReference type="NCBI Taxonomy" id="862515"/>
    <lineage>
        <taxon>Bacteria</taxon>
        <taxon>Pseudomonadati</taxon>
        <taxon>Bacteroidota</taxon>
        <taxon>Bacteroidia</taxon>
        <taxon>Bacteroidales</taxon>
        <taxon>Prevotellaceae</taxon>
        <taxon>Hoylesella</taxon>
    </lineage>
</organism>
<evidence type="ECO:0000256" key="9">
    <source>
        <dbReference type="ARBA" id="ARBA00022777"/>
    </source>
</evidence>
<evidence type="ECO:0000256" key="4">
    <source>
        <dbReference type="ARBA" id="ARBA00012961"/>
    </source>
</evidence>
<evidence type="ECO:0000313" key="15">
    <source>
        <dbReference type="EMBL" id="EFM02975.1"/>
    </source>
</evidence>
<dbReference type="CDD" id="cd00071">
    <property type="entry name" value="GMPK"/>
    <property type="match status" value="1"/>
</dbReference>
<dbReference type="InterPro" id="IPR027417">
    <property type="entry name" value="P-loop_NTPase"/>
</dbReference>
<keyword evidence="9 13" id="KW-0418">Kinase</keyword>
<feature type="domain" description="Guanylate kinase-like" evidence="14">
    <location>
        <begin position="3"/>
        <end position="184"/>
    </location>
</feature>
<evidence type="ECO:0000256" key="13">
    <source>
        <dbReference type="HAMAP-Rule" id="MF_00328"/>
    </source>
</evidence>
<evidence type="ECO:0000256" key="3">
    <source>
        <dbReference type="ARBA" id="ARBA00005790"/>
    </source>
</evidence>
<evidence type="ECO:0000256" key="8">
    <source>
        <dbReference type="ARBA" id="ARBA00022741"/>
    </source>
</evidence>
<dbReference type="GO" id="GO:0005829">
    <property type="term" value="C:cytosol"/>
    <property type="evidence" value="ECO:0007669"/>
    <property type="project" value="TreeGrafter"/>
</dbReference>
<dbReference type="InterPro" id="IPR020590">
    <property type="entry name" value="Guanylate_kinase_CS"/>
</dbReference>
<evidence type="ECO:0000256" key="11">
    <source>
        <dbReference type="ARBA" id="ARBA00030128"/>
    </source>
</evidence>
<keyword evidence="7 13" id="KW-0808">Transferase</keyword>
<dbReference type="PANTHER" id="PTHR23117:SF13">
    <property type="entry name" value="GUANYLATE KINASE"/>
    <property type="match status" value="1"/>
</dbReference>
<proteinExistence type="inferred from homology"/>
<dbReference type="InterPro" id="IPR008144">
    <property type="entry name" value="Guanylate_kin-like_dom"/>
</dbReference>
<dbReference type="InterPro" id="IPR017665">
    <property type="entry name" value="Guanylate_kinase"/>
</dbReference>